<dbReference type="Pfam" id="PF14378">
    <property type="entry name" value="PAP2_3"/>
    <property type="match status" value="1"/>
</dbReference>
<evidence type="ECO:0000256" key="1">
    <source>
        <dbReference type="SAM" id="Phobius"/>
    </source>
</evidence>
<dbReference type="InterPro" id="IPR026841">
    <property type="entry name" value="Aur1/Ipt1"/>
</dbReference>
<protein>
    <submittedName>
        <fullName evidence="3">PAP2 superfamily protein</fullName>
    </submittedName>
</protein>
<sequence length="182" mass="19647">MLIVTRLTPNTIDDMLDMGFERNVWRWANAHPGCNLICNIAYTALPVAIALGIATSPAPRAAARSMLQAGVIGVIAYYFFPAEGPRAHMLHQVGAAHNCIPSLHLSWAAIAAASSGKHIRYYLWPFVAATAVVTITTGEHYFLDLFAAVPLVLLCLWMNQRKPVTAALTAGRDYAIGAYPAA</sequence>
<accession>A0A1H6CCW6</accession>
<feature type="domain" description="Inositolphosphotransferase Aur1/Ipt1" evidence="2">
    <location>
        <begin position="12"/>
        <end position="157"/>
    </location>
</feature>
<evidence type="ECO:0000313" key="3">
    <source>
        <dbReference type="EMBL" id="SEG70617.1"/>
    </source>
</evidence>
<proteinExistence type="predicted"/>
<keyword evidence="1" id="KW-1133">Transmembrane helix</keyword>
<reference evidence="3 4" key="1">
    <citation type="submission" date="2016-10" db="EMBL/GenBank/DDBJ databases">
        <authorList>
            <person name="de Groot N.N."/>
        </authorList>
    </citation>
    <scope>NUCLEOTIDE SEQUENCE [LARGE SCALE GENOMIC DNA]</scope>
    <source>
        <strain evidence="3 4">DSM 22489</strain>
    </source>
</reference>
<gene>
    <name evidence="3" type="ORF">SAMN05421819_4451</name>
</gene>
<dbReference type="EMBL" id="FNVA01000009">
    <property type="protein sequence ID" value="SEG70617.1"/>
    <property type="molecule type" value="Genomic_DNA"/>
</dbReference>
<name>A0A1H6CCW6_9BACT</name>
<keyword evidence="1" id="KW-0812">Transmembrane</keyword>
<evidence type="ECO:0000259" key="2">
    <source>
        <dbReference type="Pfam" id="PF14378"/>
    </source>
</evidence>
<dbReference type="AlphaFoldDB" id="A0A1H6CCW6"/>
<feature type="transmembrane region" description="Helical" evidence="1">
    <location>
        <begin position="61"/>
        <end position="80"/>
    </location>
</feature>
<evidence type="ECO:0000313" key="4">
    <source>
        <dbReference type="Proteomes" id="UP000236728"/>
    </source>
</evidence>
<dbReference type="OrthoDB" id="4320234at2"/>
<dbReference type="Proteomes" id="UP000236728">
    <property type="component" value="Unassembled WGS sequence"/>
</dbReference>
<dbReference type="RefSeq" id="WP_160115282.1">
    <property type="nucleotide sequence ID" value="NZ_FNVA01000009.1"/>
</dbReference>
<feature type="transmembrane region" description="Helical" evidence="1">
    <location>
        <begin position="119"/>
        <end position="135"/>
    </location>
</feature>
<keyword evidence="4" id="KW-1185">Reference proteome</keyword>
<organism evidence="3 4">
    <name type="scientific">Bryocella elongata</name>
    <dbReference type="NCBI Taxonomy" id="863522"/>
    <lineage>
        <taxon>Bacteria</taxon>
        <taxon>Pseudomonadati</taxon>
        <taxon>Acidobacteriota</taxon>
        <taxon>Terriglobia</taxon>
        <taxon>Terriglobales</taxon>
        <taxon>Acidobacteriaceae</taxon>
        <taxon>Bryocella</taxon>
    </lineage>
</organism>
<dbReference type="GO" id="GO:0016020">
    <property type="term" value="C:membrane"/>
    <property type="evidence" value="ECO:0007669"/>
    <property type="project" value="UniProtKB-SubCell"/>
</dbReference>
<keyword evidence="1" id="KW-0472">Membrane</keyword>
<feature type="transmembrane region" description="Helical" evidence="1">
    <location>
        <begin position="36"/>
        <end position="55"/>
    </location>
</feature>